<dbReference type="EMBL" id="PJQL01004804">
    <property type="protein sequence ID" value="RCH78943.1"/>
    <property type="molecule type" value="Genomic_DNA"/>
</dbReference>
<proteinExistence type="predicted"/>
<dbReference type="AlphaFoldDB" id="A0A367IMT1"/>
<accession>A0A367IMT1</accession>
<evidence type="ECO:0000313" key="2">
    <source>
        <dbReference type="Proteomes" id="UP000252139"/>
    </source>
</evidence>
<evidence type="ECO:0000313" key="1">
    <source>
        <dbReference type="EMBL" id="RCH78943.1"/>
    </source>
</evidence>
<gene>
    <name evidence="1" type="ORF">CU097_001978</name>
</gene>
<dbReference type="OrthoDB" id="2240619at2759"/>
<reference evidence="1 2" key="1">
    <citation type="journal article" date="2018" name="G3 (Bethesda)">
        <title>Phylogenetic and Phylogenomic Definition of Rhizopus Species.</title>
        <authorList>
            <person name="Gryganskyi A.P."/>
            <person name="Golan J."/>
            <person name="Dolatabadi S."/>
            <person name="Mondo S."/>
            <person name="Robb S."/>
            <person name="Idnurm A."/>
            <person name="Muszewska A."/>
            <person name="Steczkiewicz K."/>
            <person name="Masonjones S."/>
            <person name="Liao H.L."/>
            <person name="Gajdeczka M.T."/>
            <person name="Anike F."/>
            <person name="Vuek A."/>
            <person name="Anishchenko I.M."/>
            <person name="Voigt K."/>
            <person name="de Hoog G.S."/>
            <person name="Smith M.E."/>
            <person name="Heitman J."/>
            <person name="Vilgalys R."/>
            <person name="Stajich J.E."/>
        </authorList>
    </citation>
    <scope>NUCLEOTIDE SEQUENCE [LARGE SCALE GENOMIC DNA]</scope>
    <source>
        <strain evidence="1 2">CBS 357.93</strain>
    </source>
</reference>
<keyword evidence="2" id="KW-1185">Reference proteome</keyword>
<organism evidence="1 2">
    <name type="scientific">Rhizopus azygosporus</name>
    <name type="common">Rhizopus microsporus var. azygosporus</name>
    <dbReference type="NCBI Taxonomy" id="86630"/>
    <lineage>
        <taxon>Eukaryota</taxon>
        <taxon>Fungi</taxon>
        <taxon>Fungi incertae sedis</taxon>
        <taxon>Mucoromycota</taxon>
        <taxon>Mucoromycotina</taxon>
        <taxon>Mucoromycetes</taxon>
        <taxon>Mucorales</taxon>
        <taxon>Mucorineae</taxon>
        <taxon>Rhizopodaceae</taxon>
        <taxon>Rhizopus</taxon>
    </lineage>
</organism>
<name>A0A367IMT1_RHIAZ</name>
<protein>
    <submittedName>
        <fullName evidence="1">Uncharacterized protein</fullName>
    </submittedName>
</protein>
<comment type="caution">
    <text evidence="1">The sequence shown here is derived from an EMBL/GenBank/DDBJ whole genome shotgun (WGS) entry which is preliminary data.</text>
</comment>
<dbReference type="Proteomes" id="UP000252139">
    <property type="component" value="Unassembled WGS sequence"/>
</dbReference>
<sequence>MFFAYFYKSGELMKLFGLKSIEILLLETLCCFDNKDKIKTNFDHHKGMLDCLVMLKSISDEFEYALIDRFKKMKAFFLNAASKQQIRSKEEVS</sequence>